<feature type="domain" description="Replication protein A 70 kDa DNA-binding subunit B/D first OB fold" evidence="1">
    <location>
        <begin position="346"/>
        <end position="445"/>
    </location>
</feature>
<dbReference type="Gene3D" id="2.40.50.140">
    <property type="entry name" value="Nucleic acid-binding proteins"/>
    <property type="match status" value="1"/>
</dbReference>
<evidence type="ECO:0000313" key="2">
    <source>
        <dbReference type="EMBL" id="PWA73444.1"/>
    </source>
</evidence>
<dbReference type="Pfam" id="PF02721">
    <property type="entry name" value="DUF223"/>
    <property type="match status" value="1"/>
</dbReference>
<comment type="caution">
    <text evidence="2">The sequence shown here is derived from an EMBL/GenBank/DDBJ whole genome shotgun (WGS) entry which is preliminary data.</text>
</comment>
<accession>A0A2U1NIV1</accession>
<gene>
    <name evidence="2" type="ORF">CTI12_AA124300</name>
</gene>
<sequence length="608" mass="67708">MLETFRGAPHQPAQLTVSDFLPTDSVRPVSVAPVSGSGATSVPVQIMTVDGLVSTFAVANGVPTISDTTQCPSTSEGTSTNMTYFRIGEGSSGTPMVLDFSGSASSNADTVAVGIPTAARRRGQSRSRRVPIRRQHARTAIVRIYSLGVAKVLAFLYLPSFTINYSIAIGNQHRVDSNELPTQGPIAPPQREGAPTDYKYFGRCDQVCDHCHAVFLLEEKRTGLPVSAAPQYAKCCAAHEVQHRLSHFEAHERQALREDIIEGLIQFLDDNNALVQLFRTARDKLLEANIPNFQIRLFGVPGSNQYELPTADTIGAIVEMELTSDANAASKIMANPVAPQRSLAYFADLNPTDNTKFIEARVYRRWTAMKVPSLIPTGFSCILLDKKGSAIQANADLKEKARFEHYLQPNCVYRIEGFGFEKTDGWGKTLDNDFTLCLGKHTRVDLLKDDEFPHHYFNFAAYNELDYIGYIHNVEKVKEYGSAAGQIQLSATSATRYYFNPPIEETSELLAAYNQDNAQVPQLEVQTERLVDWEQERTRNRVPLATLLPIDPNTQQRVLFTQDAMIVRVDTTYDWYYQKCDECGGKLDYGFIHGHCHPYGTQSTPQNR</sequence>
<proteinExistence type="predicted"/>
<dbReference type="AlphaFoldDB" id="A0A2U1NIV1"/>
<keyword evidence="3" id="KW-1185">Reference proteome</keyword>
<dbReference type="PANTHER" id="PTHR47165:SF4">
    <property type="entry name" value="OS03G0429900 PROTEIN"/>
    <property type="match status" value="1"/>
</dbReference>
<dbReference type="InterPro" id="IPR003871">
    <property type="entry name" value="RFA1B/D_OB_1st"/>
</dbReference>
<dbReference type="PANTHER" id="PTHR47165">
    <property type="entry name" value="OS03G0429900 PROTEIN"/>
    <property type="match status" value="1"/>
</dbReference>
<dbReference type="EMBL" id="PKPP01002738">
    <property type="protein sequence ID" value="PWA73444.1"/>
    <property type="molecule type" value="Genomic_DNA"/>
</dbReference>
<protein>
    <submittedName>
        <fullName evidence="2">Nucleic acid-binding, OB-fold protein</fullName>
    </submittedName>
</protein>
<dbReference type="CDD" id="cd04480">
    <property type="entry name" value="RPA1_DBD_A_like"/>
    <property type="match status" value="1"/>
</dbReference>
<dbReference type="OrthoDB" id="1751331at2759"/>
<evidence type="ECO:0000313" key="3">
    <source>
        <dbReference type="Proteomes" id="UP000245207"/>
    </source>
</evidence>
<name>A0A2U1NIV1_ARTAN</name>
<dbReference type="Proteomes" id="UP000245207">
    <property type="component" value="Unassembled WGS sequence"/>
</dbReference>
<evidence type="ECO:0000259" key="1">
    <source>
        <dbReference type="Pfam" id="PF02721"/>
    </source>
</evidence>
<reference evidence="2 3" key="1">
    <citation type="journal article" date="2018" name="Mol. Plant">
        <title>The genome of Artemisia annua provides insight into the evolution of Asteraceae family and artemisinin biosynthesis.</title>
        <authorList>
            <person name="Shen Q."/>
            <person name="Zhang L."/>
            <person name="Liao Z."/>
            <person name="Wang S."/>
            <person name="Yan T."/>
            <person name="Shi P."/>
            <person name="Liu M."/>
            <person name="Fu X."/>
            <person name="Pan Q."/>
            <person name="Wang Y."/>
            <person name="Lv Z."/>
            <person name="Lu X."/>
            <person name="Zhang F."/>
            <person name="Jiang W."/>
            <person name="Ma Y."/>
            <person name="Chen M."/>
            <person name="Hao X."/>
            <person name="Li L."/>
            <person name="Tang Y."/>
            <person name="Lv G."/>
            <person name="Zhou Y."/>
            <person name="Sun X."/>
            <person name="Brodelius P.E."/>
            <person name="Rose J.K.C."/>
            <person name="Tang K."/>
        </authorList>
    </citation>
    <scope>NUCLEOTIDE SEQUENCE [LARGE SCALE GENOMIC DNA]</scope>
    <source>
        <strain evidence="3">cv. Huhao1</strain>
        <tissue evidence="2">Leaf</tissue>
    </source>
</reference>
<dbReference type="InterPro" id="IPR012340">
    <property type="entry name" value="NA-bd_OB-fold"/>
</dbReference>
<organism evidence="2 3">
    <name type="scientific">Artemisia annua</name>
    <name type="common">Sweet wormwood</name>
    <dbReference type="NCBI Taxonomy" id="35608"/>
    <lineage>
        <taxon>Eukaryota</taxon>
        <taxon>Viridiplantae</taxon>
        <taxon>Streptophyta</taxon>
        <taxon>Embryophyta</taxon>
        <taxon>Tracheophyta</taxon>
        <taxon>Spermatophyta</taxon>
        <taxon>Magnoliopsida</taxon>
        <taxon>eudicotyledons</taxon>
        <taxon>Gunneridae</taxon>
        <taxon>Pentapetalae</taxon>
        <taxon>asterids</taxon>
        <taxon>campanulids</taxon>
        <taxon>Asterales</taxon>
        <taxon>Asteraceae</taxon>
        <taxon>Asteroideae</taxon>
        <taxon>Anthemideae</taxon>
        <taxon>Artemisiinae</taxon>
        <taxon>Artemisia</taxon>
    </lineage>
</organism>
<dbReference type="SUPFAM" id="SSF50249">
    <property type="entry name" value="Nucleic acid-binding proteins"/>
    <property type="match status" value="1"/>
</dbReference>